<dbReference type="Proteomes" id="UP000244956">
    <property type="component" value="Unassembled WGS sequence"/>
</dbReference>
<proteinExistence type="predicted"/>
<dbReference type="OrthoDB" id="5421935at2"/>
<name>A0A2U2B6F3_9BACT</name>
<sequence>MTKDVLTESANHLSQACCETIEEYKNKSSLLVSKMNASMLKKSNLINIVGSDNIEMMKDNHANHVQFISSILKYKNTAVLIETIIWVFRTYRSHGFSIEYWSVQLNEWINILKEELSQNIFDEIIPYYKWMLLNIPSFVLLSEQNT</sequence>
<dbReference type="AlphaFoldDB" id="A0A2U2B6F3"/>
<gene>
    <name evidence="1" type="ORF">DDZ16_14220</name>
</gene>
<protein>
    <submittedName>
        <fullName evidence="1">Uncharacterized protein</fullName>
    </submittedName>
</protein>
<accession>A0A2U2B6F3</accession>
<reference evidence="1 2" key="1">
    <citation type="submission" date="2018-05" db="EMBL/GenBank/DDBJ databases">
        <title>Marinilabilia rubrum sp. nov., isolated from saltern sediment.</title>
        <authorList>
            <person name="Zhang R."/>
        </authorList>
    </citation>
    <scope>NUCLEOTIDE SEQUENCE [LARGE SCALE GENOMIC DNA]</scope>
    <source>
        <strain evidence="1 2">WTE16</strain>
    </source>
</reference>
<dbReference type="RefSeq" id="WP_109265148.1">
    <property type="nucleotide sequence ID" value="NZ_QEWP01000012.1"/>
</dbReference>
<keyword evidence="2" id="KW-1185">Reference proteome</keyword>
<dbReference type="EMBL" id="QEWP01000012">
    <property type="protein sequence ID" value="PWD98614.1"/>
    <property type="molecule type" value="Genomic_DNA"/>
</dbReference>
<comment type="caution">
    <text evidence="1">The sequence shown here is derived from an EMBL/GenBank/DDBJ whole genome shotgun (WGS) entry which is preliminary data.</text>
</comment>
<evidence type="ECO:0000313" key="2">
    <source>
        <dbReference type="Proteomes" id="UP000244956"/>
    </source>
</evidence>
<organism evidence="1 2">
    <name type="scientific">Marinilabilia rubra</name>
    <dbReference type="NCBI Taxonomy" id="2162893"/>
    <lineage>
        <taxon>Bacteria</taxon>
        <taxon>Pseudomonadati</taxon>
        <taxon>Bacteroidota</taxon>
        <taxon>Bacteroidia</taxon>
        <taxon>Marinilabiliales</taxon>
        <taxon>Marinilabiliaceae</taxon>
        <taxon>Marinilabilia</taxon>
    </lineage>
</organism>
<evidence type="ECO:0000313" key="1">
    <source>
        <dbReference type="EMBL" id="PWD98614.1"/>
    </source>
</evidence>